<keyword evidence="3" id="KW-1185">Reference proteome</keyword>
<evidence type="ECO:0000313" key="3">
    <source>
        <dbReference type="Proteomes" id="UP001159042"/>
    </source>
</evidence>
<dbReference type="AlphaFoldDB" id="A0AAV8W5X2"/>
<feature type="region of interest" description="Disordered" evidence="1">
    <location>
        <begin position="50"/>
        <end position="72"/>
    </location>
</feature>
<name>A0AAV8W5X2_9CUCU</name>
<sequence>MLALKNRVVNRVQAIKFMVVSSPRVGSSLTFDPRSPHIDFKLARRSRKSRFDRPMAVNKIQPATNRREQQRE</sequence>
<gene>
    <name evidence="2" type="ORF">NQ315_008660</name>
</gene>
<protein>
    <submittedName>
        <fullName evidence="2">Uncharacterized protein</fullName>
    </submittedName>
</protein>
<organism evidence="2 3">
    <name type="scientific">Exocentrus adspersus</name>
    <dbReference type="NCBI Taxonomy" id="1586481"/>
    <lineage>
        <taxon>Eukaryota</taxon>
        <taxon>Metazoa</taxon>
        <taxon>Ecdysozoa</taxon>
        <taxon>Arthropoda</taxon>
        <taxon>Hexapoda</taxon>
        <taxon>Insecta</taxon>
        <taxon>Pterygota</taxon>
        <taxon>Neoptera</taxon>
        <taxon>Endopterygota</taxon>
        <taxon>Coleoptera</taxon>
        <taxon>Polyphaga</taxon>
        <taxon>Cucujiformia</taxon>
        <taxon>Chrysomeloidea</taxon>
        <taxon>Cerambycidae</taxon>
        <taxon>Lamiinae</taxon>
        <taxon>Acanthocinini</taxon>
        <taxon>Exocentrus</taxon>
    </lineage>
</organism>
<proteinExistence type="predicted"/>
<dbReference type="EMBL" id="JANEYG010000008">
    <property type="protein sequence ID" value="KAJ8922021.1"/>
    <property type="molecule type" value="Genomic_DNA"/>
</dbReference>
<comment type="caution">
    <text evidence="2">The sequence shown here is derived from an EMBL/GenBank/DDBJ whole genome shotgun (WGS) entry which is preliminary data.</text>
</comment>
<evidence type="ECO:0000313" key="2">
    <source>
        <dbReference type="EMBL" id="KAJ8922021.1"/>
    </source>
</evidence>
<accession>A0AAV8W5X2</accession>
<reference evidence="2 3" key="1">
    <citation type="journal article" date="2023" name="Insect Mol. Biol.">
        <title>Genome sequencing provides insights into the evolution of gene families encoding plant cell wall-degrading enzymes in longhorned beetles.</title>
        <authorList>
            <person name="Shin N.R."/>
            <person name="Okamura Y."/>
            <person name="Kirsch R."/>
            <person name="Pauchet Y."/>
        </authorList>
    </citation>
    <scope>NUCLEOTIDE SEQUENCE [LARGE SCALE GENOMIC DNA]</scope>
    <source>
        <strain evidence="2">EAD_L_NR</strain>
    </source>
</reference>
<evidence type="ECO:0000256" key="1">
    <source>
        <dbReference type="SAM" id="MobiDB-lite"/>
    </source>
</evidence>
<dbReference type="Proteomes" id="UP001159042">
    <property type="component" value="Unassembled WGS sequence"/>
</dbReference>